<dbReference type="InterPro" id="IPR021749">
    <property type="entry name" value="ComGE"/>
</dbReference>
<protein>
    <submittedName>
        <fullName evidence="1">Competence type IV pilus minor pilin ComGE</fullName>
    </submittedName>
</protein>
<dbReference type="RefSeq" id="WP_380426748.1">
    <property type="nucleotide sequence ID" value="NZ_JBHRZV010000049.1"/>
</dbReference>
<keyword evidence="2" id="KW-1185">Reference proteome</keyword>
<dbReference type="Proteomes" id="UP001595807">
    <property type="component" value="Unassembled WGS sequence"/>
</dbReference>
<comment type="caution">
    <text evidence="1">The sequence shown here is derived from an EMBL/GenBank/DDBJ whole genome shotgun (WGS) entry which is preliminary data.</text>
</comment>
<gene>
    <name evidence="1" type="primary">comGE</name>
    <name evidence="1" type="ORF">ACFORF_07025</name>
</gene>
<dbReference type="InterPro" id="IPR053468">
    <property type="entry name" value="ComGE-like"/>
</dbReference>
<dbReference type="Pfam" id="PF11773">
    <property type="entry name" value="ComGE"/>
    <property type="match status" value="1"/>
</dbReference>
<name>A0ABV8CXC9_9STRE</name>
<evidence type="ECO:0000313" key="1">
    <source>
        <dbReference type="EMBL" id="MFC3928315.1"/>
    </source>
</evidence>
<reference evidence="2" key="1">
    <citation type="journal article" date="2019" name="Int. J. Syst. Evol. Microbiol.">
        <title>The Global Catalogue of Microorganisms (GCM) 10K type strain sequencing project: providing services to taxonomists for standard genome sequencing and annotation.</title>
        <authorList>
            <consortium name="The Broad Institute Genomics Platform"/>
            <consortium name="The Broad Institute Genome Sequencing Center for Infectious Disease"/>
            <person name="Wu L."/>
            <person name="Ma J."/>
        </authorList>
    </citation>
    <scope>NUCLEOTIDE SEQUENCE [LARGE SCALE GENOMIC DNA]</scope>
    <source>
        <strain evidence="2">CCUG 67170</strain>
    </source>
</reference>
<organism evidence="1 2">
    <name type="scientific">Streptococcus caprae</name>
    <dbReference type="NCBI Taxonomy" id="1640501"/>
    <lineage>
        <taxon>Bacteria</taxon>
        <taxon>Bacillati</taxon>
        <taxon>Bacillota</taxon>
        <taxon>Bacilli</taxon>
        <taxon>Lactobacillales</taxon>
        <taxon>Streptococcaceae</taxon>
        <taxon>Streptococcus</taxon>
    </lineage>
</organism>
<evidence type="ECO:0000313" key="2">
    <source>
        <dbReference type="Proteomes" id="UP001595807"/>
    </source>
</evidence>
<proteinExistence type="predicted"/>
<sequence length="79" mass="8757">MALGLLAFIVTMLLGELNRSQQHLAENRDRQEALSLATMAMQTGQSHVELNGQVVDVSQTDSKLVVYASGQEVMRIERQ</sequence>
<accession>A0ABV8CXC9</accession>
<dbReference type="NCBIfam" id="NF041013">
    <property type="entry name" value="T4P_ComGE"/>
    <property type="match status" value="1"/>
</dbReference>
<dbReference type="EMBL" id="JBHRZV010000049">
    <property type="protein sequence ID" value="MFC3928315.1"/>
    <property type="molecule type" value="Genomic_DNA"/>
</dbReference>